<organism evidence="1 2">
    <name type="scientific">Rhizodiscina lignyota</name>
    <dbReference type="NCBI Taxonomy" id="1504668"/>
    <lineage>
        <taxon>Eukaryota</taxon>
        <taxon>Fungi</taxon>
        <taxon>Dikarya</taxon>
        <taxon>Ascomycota</taxon>
        <taxon>Pezizomycotina</taxon>
        <taxon>Dothideomycetes</taxon>
        <taxon>Pleosporomycetidae</taxon>
        <taxon>Aulographales</taxon>
        <taxon>Rhizodiscinaceae</taxon>
        <taxon>Rhizodiscina</taxon>
    </lineage>
</organism>
<dbReference type="Proteomes" id="UP000799772">
    <property type="component" value="Unassembled WGS sequence"/>
</dbReference>
<feature type="non-terminal residue" evidence="1">
    <location>
        <position position="1"/>
    </location>
</feature>
<dbReference type="InterPro" id="IPR029063">
    <property type="entry name" value="SAM-dependent_MTases_sf"/>
</dbReference>
<dbReference type="EMBL" id="ML978122">
    <property type="protein sequence ID" value="KAF2103614.1"/>
    <property type="molecule type" value="Genomic_DNA"/>
</dbReference>
<gene>
    <name evidence="1" type="ORF">NA57DRAFT_17460</name>
</gene>
<dbReference type="Gene3D" id="3.40.50.150">
    <property type="entry name" value="Vaccinia Virus protein VP39"/>
    <property type="match status" value="1"/>
</dbReference>
<evidence type="ECO:0008006" key="3">
    <source>
        <dbReference type="Google" id="ProtNLM"/>
    </source>
</evidence>
<dbReference type="Pfam" id="PF01135">
    <property type="entry name" value="PCMT"/>
    <property type="match status" value="1"/>
</dbReference>
<feature type="non-terminal residue" evidence="1">
    <location>
        <position position="269"/>
    </location>
</feature>
<reference evidence="1" key="1">
    <citation type="journal article" date="2020" name="Stud. Mycol.">
        <title>101 Dothideomycetes genomes: a test case for predicting lifestyles and emergence of pathogens.</title>
        <authorList>
            <person name="Haridas S."/>
            <person name="Albert R."/>
            <person name="Binder M."/>
            <person name="Bloem J."/>
            <person name="Labutti K."/>
            <person name="Salamov A."/>
            <person name="Andreopoulos B."/>
            <person name="Baker S."/>
            <person name="Barry K."/>
            <person name="Bills G."/>
            <person name="Bluhm B."/>
            <person name="Cannon C."/>
            <person name="Castanera R."/>
            <person name="Culley D."/>
            <person name="Daum C."/>
            <person name="Ezra D."/>
            <person name="Gonzalez J."/>
            <person name="Henrissat B."/>
            <person name="Kuo A."/>
            <person name="Liang C."/>
            <person name="Lipzen A."/>
            <person name="Lutzoni F."/>
            <person name="Magnuson J."/>
            <person name="Mondo S."/>
            <person name="Nolan M."/>
            <person name="Ohm R."/>
            <person name="Pangilinan J."/>
            <person name="Park H.-J."/>
            <person name="Ramirez L."/>
            <person name="Alfaro M."/>
            <person name="Sun H."/>
            <person name="Tritt A."/>
            <person name="Yoshinaga Y."/>
            <person name="Zwiers L.-H."/>
            <person name="Turgeon B."/>
            <person name="Goodwin S."/>
            <person name="Spatafora J."/>
            <person name="Crous P."/>
            <person name="Grigoriev I."/>
        </authorList>
    </citation>
    <scope>NUCLEOTIDE SEQUENCE</scope>
    <source>
        <strain evidence="1">CBS 133067</strain>
    </source>
</reference>
<dbReference type="SUPFAM" id="SSF53335">
    <property type="entry name" value="S-adenosyl-L-methionine-dependent methyltransferases"/>
    <property type="match status" value="1"/>
</dbReference>
<accession>A0A9P4MFK2</accession>
<dbReference type="CDD" id="cd02440">
    <property type="entry name" value="AdoMet_MTases"/>
    <property type="match status" value="1"/>
</dbReference>
<dbReference type="OrthoDB" id="8300214at2759"/>
<comment type="caution">
    <text evidence="1">The sequence shown here is derived from an EMBL/GenBank/DDBJ whole genome shotgun (WGS) entry which is preliminary data.</text>
</comment>
<keyword evidence="2" id="KW-1185">Reference proteome</keyword>
<name>A0A9P4MFK2_9PEZI</name>
<sequence>QTRFRIQILNSWQRAIKPGMRELEIGCGQGPCTAILAEAVGPDGHVDALDIAPLDYGEPITLADSWRFLRRSKIGGRITFRRRDPIEFLNEREWKEKTWDVAVMCLSMWYLRSHTVLEDILHSLKGRVSRICTAEYNLSAQNPAALPHVMAAMVRGFKESRDETSDENIRMPMSRCLIERIARTAGWEIRSVEAITPDEEVQDGMWEVRMVLADARERLSKMRKHEPLTKEEAVWLSAEEALELLVAQVVGPENDGDDEALRTMDVWAA</sequence>
<evidence type="ECO:0000313" key="1">
    <source>
        <dbReference type="EMBL" id="KAF2103614.1"/>
    </source>
</evidence>
<proteinExistence type="predicted"/>
<dbReference type="AlphaFoldDB" id="A0A9P4MFK2"/>
<protein>
    <recommendedName>
        <fullName evidence="3">Methyltransferase domain-containing protein</fullName>
    </recommendedName>
</protein>
<evidence type="ECO:0000313" key="2">
    <source>
        <dbReference type="Proteomes" id="UP000799772"/>
    </source>
</evidence>